<dbReference type="PRINTS" id="PR00503">
    <property type="entry name" value="BROMODOMAIN"/>
</dbReference>
<evidence type="ECO:0000256" key="1">
    <source>
        <dbReference type="ARBA" id="ARBA00023117"/>
    </source>
</evidence>
<feature type="domain" description="Bromo" evidence="4">
    <location>
        <begin position="17"/>
        <end position="79"/>
    </location>
</feature>
<gene>
    <name evidence="5" type="ORF">Fmac_008772</name>
</gene>
<feature type="region of interest" description="Disordered" evidence="3">
    <location>
        <begin position="173"/>
        <end position="196"/>
    </location>
</feature>
<evidence type="ECO:0000313" key="6">
    <source>
        <dbReference type="Proteomes" id="UP001603857"/>
    </source>
</evidence>
<keyword evidence="1 2" id="KW-0103">Bromodomain</keyword>
<dbReference type="EMBL" id="JBGMDY010000003">
    <property type="protein sequence ID" value="KAL2340832.1"/>
    <property type="molecule type" value="Genomic_DNA"/>
</dbReference>
<protein>
    <recommendedName>
        <fullName evidence="4">Bromo domain-containing protein</fullName>
    </recommendedName>
</protein>
<dbReference type="InterPro" id="IPR001487">
    <property type="entry name" value="Bromodomain"/>
</dbReference>
<dbReference type="PANTHER" id="PTHR22881:SF11">
    <property type="entry name" value="BROMODOMAIN-CONTAINING PROTEIN DDB_G0270170-LIKE ISOFORM X1"/>
    <property type="match status" value="1"/>
</dbReference>
<evidence type="ECO:0000256" key="2">
    <source>
        <dbReference type="PROSITE-ProRule" id="PRU00035"/>
    </source>
</evidence>
<dbReference type="AlphaFoldDB" id="A0ABD1MZ80"/>
<keyword evidence="6" id="KW-1185">Reference proteome</keyword>
<dbReference type="PANTHER" id="PTHR22881">
    <property type="entry name" value="BROMODOMAIN CONTAINING PROTEIN"/>
    <property type="match status" value="1"/>
</dbReference>
<dbReference type="Proteomes" id="UP001603857">
    <property type="component" value="Unassembled WGS sequence"/>
</dbReference>
<organism evidence="5 6">
    <name type="scientific">Flemingia macrophylla</name>
    <dbReference type="NCBI Taxonomy" id="520843"/>
    <lineage>
        <taxon>Eukaryota</taxon>
        <taxon>Viridiplantae</taxon>
        <taxon>Streptophyta</taxon>
        <taxon>Embryophyta</taxon>
        <taxon>Tracheophyta</taxon>
        <taxon>Spermatophyta</taxon>
        <taxon>Magnoliopsida</taxon>
        <taxon>eudicotyledons</taxon>
        <taxon>Gunneridae</taxon>
        <taxon>Pentapetalae</taxon>
        <taxon>rosids</taxon>
        <taxon>fabids</taxon>
        <taxon>Fabales</taxon>
        <taxon>Fabaceae</taxon>
        <taxon>Papilionoideae</taxon>
        <taxon>50 kb inversion clade</taxon>
        <taxon>NPAAA clade</taxon>
        <taxon>indigoferoid/millettioid clade</taxon>
        <taxon>Phaseoleae</taxon>
        <taxon>Flemingia</taxon>
    </lineage>
</organism>
<sequence>MFCTAPPSCRKDTHGVFSEPVDPEELPDYHDIIKQPMDYGTVRKKLDKGLYPDLEQFEVGVAIFSNRFLEFDLADGHIFGLLKLDEPNIGLRQHLVLEAQNQLLWIQLMKKNSVIRVGLMFIGGITNKGRLYGVGKVGSALRLGDAFPNLSSGCFTQESEKILQLEQQVRQSREEARQSREEARRSRSKMNACNAV</sequence>
<dbReference type="PROSITE" id="PS50014">
    <property type="entry name" value="BROMODOMAIN_2"/>
    <property type="match status" value="1"/>
</dbReference>
<proteinExistence type="predicted"/>
<evidence type="ECO:0000259" key="4">
    <source>
        <dbReference type="PROSITE" id="PS50014"/>
    </source>
</evidence>
<dbReference type="InterPro" id="IPR051831">
    <property type="entry name" value="Bromodomain_contain_prot"/>
</dbReference>
<dbReference type="Gene3D" id="1.20.920.10">
    <property type="entry name" value="Bromodomain-like"/>
    <property type="match status" value="1"/>
</dbReference>
<reference evidence="5 6" key="1">
    <citation type="submission" date="2024-08" db="EMBL/GenBank/DDBJ databases">
        <title>Insights into the chromosomal genome structure of Flemingia macrophylla.</title>
        <authorList>
            <person name="Ding Y."/>
            <person name="Zhao Y."/>
            <person name="Bi W."/>
            <person name="Wu M."/>
            <person name="Zhao G."/>
            <person name="Gong Y."/>
            <person name="Li W."/>
            <person name="Zhang P."/>
        </authorList>
    </citation>
    <scope>NUCLEOTIDE SEQUENCE [LARGE SCALE GENOMIC DNA]</scope>
    <source>
        <strain evidence="5">DYQJB</strain>
        <tissue evidence="5">Leaf</tissue>
    </source>
</reference>
<evidence type="ECO:0000256" key="3">
    <source>
        <dbReference type="SAM" id="MobiDB-lite"/>
    </source>
</evidence>
<feature type="compositionally biased region" description="Basic and acidic residues" evidence="3">
    <location>
        <begin position="173"/>
        <end position="185"/>
    </location>
</feature>
<name>A0ABD1MZ80_9FABA</name>
<dbReference type="InterPro" id="IPR036427">
    <property type="entry name" value="Bromodomain-like_sf"/>
</dbReference>
<evidence type="ECO:0000313" key="5">
    <source>
        <dbReference type="EMBL" id="KAL2340832.1"/>
    </source>
</evidence>
<dbReference type="Pfam" id="PF00439">
    <property type="entry name" value="Bromodomain"/>
    <property type="match status" value="1"/>
</dbReference>
<accession>A0ABD1MZ80</accession>
<comment type="caution">
    <text evidence="5">The sequence shown here is derived from an EMBL/GenBank/DDBJ whole genome shotgun (WGS) entry which is preliminary data.</text>
</comment>
<dbReference type="SUPFAM" id="SSF47370">
    <property type="entry name" value="Bromodomain"/>
    <property type="match status" value="1"/>
</dbReference>